<sequence>MDILVCIKQVPGTSKVEVDPITGVLKREGIDSKMNPYDLYALETALRIKEEKGGTVKVISMGPPQAAEVIKEAYMMGADEGVLLSDRKFAGADVLATSYTIAQGIKKMGHIDLILCGKQTTDGDTAQVGPEMAEYLQIPHIANALSIEKVEEKSMVVKMDMPNTVEVAEIKYPCLLTVEKDIFQPRLPSYKKKLETKDREVKVFGYKDFEDKDENKYGLNGSATQVERIFPPEVNNDKEMWKGNGIELADRLSKKLKELKFID</sequence>
<evidence type="ECO:0000256" key="1">
    <source>
        <dbReference type="ARBA" id="ARBA00042002"/>
    </source>
</evidence>
<evidence type="ECO:0000259" key="2">
    <source>
        <dbReference type="SMART" id="SM00893"/>
    </source>
</evidence>
<dbReference type="AlphaFoldDB" id="A0A166SGC9"/>
<organism evidence="3 4">
    <name type="scientific">Clostridium ljungdahlii</name>
    <dbReference type="NCBI Taxonomy" id="1538"/>
    <lineage>
        <taxon>Bacteria</taxon>
        <taxon>Bacillati</taxon>
        <taxon>Bacillota</taxon>
        <taxon>Clostridia</taxon>
        <taxon>Eubacteriales</taxon>
        <taxon>Clostridiaceae</taxon>
        <taxon>Clostridium</taxon>
    </lineage>
</organism>
<dbReference type="SUPFAM" id="SSF52402">
    <property type="entry name" value="Adenine nucleotide alpha hydrolases-like"/>
    <property type="match status" value="1"/>
</dbReference>
<dbReference type="InterPro" id="IPR014730">
    <property type="entry name" value="ETF_a/b_N"/>
</dbReference>
<dbReference type="CDD" id="cd01714">
    <property type="entry name" value="ETF_beta"/>
    <property type="match status" value="1"/>
</dbReference>
<dbReference type="RefSeq" id="WP_063553894.1">
    <property type="nucleotide sequence ID" value="NZ_LITT01000002.1"/>
</dbReference>
<dbReference type="Pfam" id="PF01012">
    <property type="entry name" value="ETF"/>
    <property type="match status" value="1"/>
</dbReference>
<dbReference type="Proteomes" id="UP000077407">
    <property type="component" value="Unassembled WGS sequence"/>
</dbReference>
<dbReference type="PANTHER" id="PTHR21294:SF17">
    <property type="entry name" value="PROTEIN FIXA"/>
    <property type="match status" value="1"/>
</dbReference>
<evidence type="ECO:0000313" key="4">
    <source>
        <dbReference type="Proteomes" id="UP000077407"/>
    </source>
</evidence>
<accession>A0A166SGC9</accession>
<name>A0A166SGC9_9CLOT</name>
<dbReference type="PIRSF" id="PIRSF000090">
    <property type="entry name" value="Beta-ETF"/>
    <property type="match status" value="1"/>
</dbReference>
<protein>
    <recommendedName>
        <fullName evidence="1">Electron transfer flavoprotein small subunit</fullName>
    </recommendedName>
</protein>
<dbReference type="OrthoDB" id="9804960at2"/>
<dbReference type="Gene3D" id="3.40.50.620">
    <property type="entry name" value="HUPs"/>
    <property type="match status" value="1"/>
</dbReference>
<dbReference type="PATRIC" id="fig|1538.10.peg.731"/>
<dbReference type="GO" id="GO:0009055">
    <property type="term" value="F:electron transfer activity"/>
    <property type="evidence" value="ECO:0007669"/>
    <property type="project" value="InterPro"/>
</dbReference>
<dbReference type="InterPro" id="IPR012255">
    <property type="entry name" value="ETF_b"/>
</dbReference>
<feature type="domain" description="Electron transfer flavoprotein alpha/beta-subunit N-terminal" evidence="2">
    <location>
        <begin position="22"/>
        <end position="213"/>
    </location>
</feature>
<dbReference type="EMBL" id="LITT01000002">
    <property type="protein sequence ID" value="OAA92158.1"/>
    <property type="molecule type" value="Genomic_DNA"/>
</dbReference>
<comment type="caution">
    <text evidence="3">The sequence shown here is derived from an EMBL/GenBank/DDBJ whole genome shotgun (WGS) entry which is preliminary data.</text>
</comment>
<dbReference type="InterPro" id="IPR033948">
    <property type="entry name" value="ETF_beta_N"/>
</dbReference>
<dbReference type="InterPro" id="IPR014729">
    <property type="entry name" value="Rossmann-like_a/b/a_fold"/>
</dbReference>
<proteinExistence type="predicted"/>
<gene>
    <name evidence="3" type="primary">acrB_2</name>
    <name evidence="3" type="ORF">WY13_00247</name>
</gene>
<evidence type="ECO:0000313" key="3">
    <source>
        <dbReference type="EMBL" id="OAA92158.1"/>
    </source>
</evidence>
<dbReference type="SMART" id="SM00893">
    <property type="entry name" value="ETF"/>
    <property type="match status" value="1"/>
</dbReference>
<dbReference type="PANTHER" id="PTHR21294">
    <property type="entry name" value="ELECTRON TRANSFER FLAVOPROTEIN BETA-SUBUNIT"/>
    <property type="match status" value="1"/>
</dbReference>
<reference evidence="3 4" key="1">
    <citation type="journal article" date="2015" name="Biotechnol. Bioeng.">
        <title>Genome sequence and phenotypic characterization of Caulobacter segnis.</title>
        <authorList>
            <person name="Patel S."/>
            <person name="Fletcher B."/>
            <person name="Scott D.C."/>
            <person name="Ely B."/>
        </authorList>
    </citation>
    <scope>NUCLEOTIDE SEQUENCE [LARGE SCALE GENOMIC DNA]</scope>
    <source>
        <strain evidence="3 4">ERI-2</strain>
    </source>
</reference>